<protein>
    <submittedName>
        <fullName evidence="2">Uncharacterized protein</fullName>
    </submittedName>
</protein>
<comment type="caution">
    <text evidence="2">The sequence shown here is derived from an EMBL/GenBank/DDBJ whole genome shotgun (WGS) entry which is preliminary data.</text>
</comment>
<dbReference type="Proteomes" id="UP000289738">
    <property type="component" value="Chromosome B03"/>
</dbReference>
<name>A0A444ZZ39_ARAHY</name>
<sequence>MTLRYTDIQTTTNCHTNQNHSCPEHSLHHNHTRAKGHVPKISLASIHLNRTTRYAVVRKDKEDLHDPAIDPLRSHWHDLMWRDDQQIAQKEHAVAALASEIDKLYLSRPERS</sequence>
<organism evidence="2 3">
    <name type="scientific">Arachis hypogaea</name>
    <name type="common">Peanut</name>
    <dbReference type="NCBI Taxonomy" id="3818"/>
    <lineage>
        <taxon>Eukaryota</taxon>
        <taxon>Viridiplantae</taxon>
        <taxon>Streptophyta</taxon>
        <taxon>Embryophyta</taxon>
        <taxon>Tracheophyta</taxon>
        <taxon>Spermatophyta</taxon>
        <taxon>Magnoliopsida</taxon>
        <taxon>eudicotyledons</taxon>
        <taxon>Gunneridae</taxon>
        <taxon>Pentapetalae</taxon>
        <taxon>rosids</taxon>
        <taxon>fabids</taxon>
        <taxon>Fabales</taxon>
        <taxon>Fabaceae</taxon>
        <taxon>Papilionoideae</taxon>
        <taxon>50 kb inversion clade</taxon>
        <taxon>dalbergioids sensu lato</taxon>
        <taxon>Dalbergieae</taxon>
        <taxon>Pterocarpus clade</taxon>
        <taxon>Arachis</taxon>
    </lineage>
</organism>
<dbReference type="AlphaFoldDB" id="A0A444ZZ39"/>
<reference evidence="2 3" key="1">
    <citation type="submission" date="2019-01" db="EMBL/GenBank/DDBJ databases">
        <title>Sequencing of cultivated peanut Arachis hypogaea provides insights into genome evolution and oil improvement.</title>
        <authorList>
            <person name="Chen X."/>
        </authorList>
    </citation>
    <scope>NUCLEOTIDE SEQUENCE [LARGE SCALE GENOMIC DNA]</scope>
    <source>
        <strain evidence="3">cv. Fuhuasheng</strain>
        <tissue evidence="2">Leaves</tissue>
    </source>
</reference>
<dbReference type="EMBL" id="SDMP01000013">
    <property type="protein sequence ID" value="RYR19354.1"/>
    <property type="molecule type" value="Genomic_DNA"/>
</dbReference>
<evidence type="ECO:0000313" key="2">
    <source>
        <dbReference type="EMBL" id="RYR19354.1"/>
    </source>
</evidence>
<proteinExistence type="predicted"/>
<evidence type="ECO:0000256" key="1">
    <source>
        <dbReference type="SAM" id="MobiDB-lite"/>
    </source>
</evidence>
<evidence type="ECO:0000313" key="3">
    <source>
        <dbReference type="Proteomes" id="UP000289738"/>
    </source>
</evidence>
<feature type="compositionally biased region" description="Low complexity" evidence="1">
    <location>
        <begin position="9"/>
        <end position="20"/>
    </location>
</feature>
<feature type="region of interest" description="Disordered" evidence="1">
    <location>
        <begin position="9"/>
        <end position="31"/>
    </location>
</feature>
<keyword evidence="3" id="KW-1185">Reference proteome</keyword>
<accession>A0A444ZZ39</accession>
<gene>
    <name evidence="2" type="ORF">Ahy_B03g064112</name>
</gene>